<dbReference type="SUPFAM" id="SSF46785">
    <property type="entry name" value="Winged helix' DNA-binding domain"/>
    <property type="match status" value="1"/>
</dbReference>
<dbReference type="Gene3D" id="1.10.10.10">
    <property type="entry name" value="Winged helix-like DNA-binding domain superfamily/Winged helix DNA-binding domain"/>
    <property type="match status" value="1"/>
</dbReference>
<dbReference type="SMART" id="SM00866">
    <property type="entry name" value="UTRA"/>
    <property type="match status" value="1"/>
</dbReference>
<dbReference type="PANTHER" id="PTHR44846:SF1">
    <property type="entry name" value="MANNOSYL-D-GLYCERATE TRANSPORT_METABOLISM SYSTEM REPRESSOR MNGR-RELATED"/>
    <property type="match status" value="1"/>
</dbReference>
<reference evidence="5 6" key="1">
    <citation type="submission" date="2022-04" db="EMBL/GenBank/DDBJ databases">
        <title>Halobacillus sp. isolated from saltern.</title>
        <authorList>
            <person name="Won M."/>
            <person name="Lee C.-M."/>
            <person name="Woen H.-Y."/>
            <person name="Kwon S.-W."/>
        </authorList>
    </citation>
    <scope>NUCLEOTIDE SEQUENCE [LARGE SCALE GENOMIC DNA]</scope>
    <source>
        <strain evidence="5 6">SSTM10-2</strain>
    </source>
</reference>
<sequence>MKDILKERIISGFYPKNSLIPSEPALEKEFSVSKITVRKAVEQLAIEGYVEKRSGVGTKVLDNKVTPKISRGQNFSDQLVKEGFELRKDNINISVVRTEGNNILQANMGSECYCLERLYLLDNEPYIYFTHYIPLEALLPLKPELFKGSLYELLFQKGMAMNHFNDEFDVEIPEEKVASTLNTDQKPLLKRIRSSFDIDEKLVEYSVAFYHTDMHKYVVQYNV</sequence>
<organism evidence="5 6">
    <name type="scientific">Halobacillus shinanisalinarum</name>
    <dbReference type="NCBI Taxonomy" id="2932258"/>
    <lineage>
        <taxon>Bacteria</taxon>
        <taxon>Bacillati</taxon>
        <taxon>Bacillota</taxon>
        <taxon>Bacilli</taxon>
        <taxon>Bacillales</taxon>
        <taxon>Bacillaceae</taxon>
        <taxon>Halobacillus</taxon>
    </lineage>
</organism>
<dbReference type="SUPFAM" id="SSF64288">
    <property type="entry name" value="Chorismate lyase-like"/>
    <property type="match status" value="1"/>
</dbReference>
<dbReference type="Gene3D" id="3.40.1410.10">
    <property type="entry name" value="Chorismate lyase-like"/>
    <property type="match status" value="1"/>
</dbReference>
<dbReference type="SMART" id="SM00345">
    <property type="entry name" value="HTH_GNTR"/>
    <property type="match status" value="1"/>
</dbReference>
<keyword evidence="1" id="KW-0805">Transcription regulation</keyword>
<dbReference type="EMBL" id="CP095074">
    <property type="protein sequence ID" value="UOQ94697.1"/>
    <property type="molecule type" value="Genomic_DNA"/>
</dbReference>
<dbReference type="InterPro" id="IPR036388">
    <property type="entry name" value="WH-like_DNA-bd_sf"/>
</dbReference>
<evidence type="ECO:0000256" key="2">
    <source>
        <dbReference type="ARBA" id="ARBA00023125"/>
    </source>
</evidence>
<name>A0ABY4H542_9BACI</name>
<dbReference type="PROSITE" id="PS50949">
    <property type="entry name" value="HTH_GNTR"/>
    <property type="match status" value="1"/>
</dbReference>
<dbReference type="Proteomes" id="UP000831880">
    <property type="component" value="Chromosome"/>
</dbReference>
<keyword evidence="2" id="KW-0238">DNA-binding</keyword>
<dbReference type="Pfam" id="PF00392">
    <property type="entry name" value="GntR"/>
    <property type="match status" value="1"/>
</dbReference>
<dbReference type="Pfam" id="PF07702">
    <property type="entry name" value="UTRA"/>
    <property type="match status" value="1"/>
</dbReference>
<dbReference type="InterPro" id="IPR028978">
    <property type="entry name" value="Chorismate_lyase_/UTRA_dom_sf"/>
</dbReference>
<keyword evidence="3" id="KW-0804">Transcription</keyword>
<dbReference type="InterPro" id="IPR050679">
    <property type="entry name" value="Bact_HTH_transcr_reg"/>
</dbReference>
<dbReference type="InterPro" id="IPR011663">
    <property type="entry name" value="UTRA"/>
</dbReference>
<dbReference type="PRINTS" id="PR00035">
    <property type="entry name" value="HTHGNTR"/>
</dbReference>
<dbReference type="InterPro" id="IPR036390">
    <property type="entry name" value="WH_DNA-bd_sf"/>
</dbReference>
<protein>
    <submittedName>
        <fullName evidence="5">GntR family transcriptional regulator</fullName>
    </submittedName>
</protein>
<evidence type="ECO:0000256" key="1">
    <source>
        <dbReference type="ARBA" id="ARBA00023015"/>
    </source>
</evidence>
<gene>
    <name evidence="5" type="ORF">MUO14_07050</name>
</gene>
<accession>A0ABY4H542</accession>
<dbReference type="PANTHER" id="PTHR44846">
    <property type="entry name" value="MANNOSYL-D-GLYCERATE TRANSPORT/METABOLISM SYSTEM REPRESSOR MNGR-RELATED"/>
    <property type="match status" value="1"/>
</dbReference>
<keyword evidence="6" id="KW-1185">Reference proteome</keyword>
<evidence type="ECO:0000313" key="5">
    <source>
        <dbReference type="EMBL" id="UOQ94697.1"/>
    </source>
</evidence>
<feature type="domain" description="HTH gntR-type" evidence="4">
    <location>
        <begin position="1"/>
        <end position="63"/>
    </location>
</feature>
<evidence type="ECO:0000313" key="6">
    <source>
        <dbReference type="Proteomes" id="UP000831880"/>
    </source>
</evidence>
<dbReference type="InterPro" id="IPR000524">
    <property type="entry name" value="Tscrpt_reg_HTH_GntR"/>
</dbReference>
<evidence type="ECO:0000256" key="3">
    <source>
        <dbReference type="ARBA" id="ARBA00023163"/>
    </source>
</evidence>
<dbReference type="CDD" id="cd07377">
    <property type="entry name" value="WHTH_GntR"/>
    <property type="match status" value="1"/>
</dbReference>
<evidence type="ECO:0000259" key="4">
    <source>
        <dbReference type="PROSITE" id="PS50949"/>
    </source>
</evidence>
<proteinExistence type="predicted"/>
<dbReference type="RefSeq" id="WP_244754540.1">
    <property type="nucleotide sequence ID" value="NZ_CP095074.1"/>
</dbReference>